<feature type="region of interest" description="Disordered" evidence="1">
    <location>
        <begin position="300"/>
        <end position="391"/>
    </location>
</feature>
<sequence>MQKCYQLGRLQKSQNVFKSILYFRQTPGDAFGAHLNIPGRTILDPSHPAANLPRNLLPSFRDPQRNLTLTVVPFGLLAKHDFPRLPPTNVPFETWDERVARSMESQRKELAPVKLEKWQKPGRLPISTIVVVPKKTTSKRKVVRGRISSRLKTAMELVLLRNAHVKDGKLVFDEARNGNVDVLRGWTYSFLPSLEVNLMPYTKLIPLVREAMLFVHKKASAMEKRWADQSMKTWKPKQKQVSVTTPGEVASISDPLPDQAQPSTISSRSRRQTHTPPPVAVSGNDMDIFKDMGIAPATRVSTTPPVAIPEDVFSDVDTSAQEDEKETWTTDVTPEPELLERESLSSAPSLASQLNLSPIKPKSKPTSPPPSRERWGYAPLSSISDTSSDSEWVKAYGNVHDMAKRKMFYSKPIILEAGSKDRKGRPTKMTIEDGERREREDRKKQDKKRPWPLRRDRTVSQK</sequence>
<protein>
    <submittedName>
        <fullName evidence="2">Uncharacterized protein</fullName>
    </submittedName>
</protein>
<feature type="region of interest" description="Disordered" evidence="1">
    <location>
        <begin position="227"/>
        <end position="286"/>
    </location>
</feature>
<name>V2YJ51_MONRO</name>
<evidence type="ECO:0000313" key="2">
    <source>
        <dbReference type="EMBL" id="ESK91714.1"/>
    </source>
</evidence>
<dbReference type="Proteomes" id="UP000017559">
    <property type="component" value="Unassembled WGS sequence"/>
</dbReference>
<feature type="compositionally biased region" description="Basic and acidic residues" evidence="1">
    <location>
        <begin position="430"/>
        <end position="444"/>
    </location>
</feature>
<dbReference type="OrthoDB" id="3265918at2759"/>
<keyword evidence="3" id="KW-1185">Reference proteome</keyword>
<dbReference type="KEGG" id="mrr:Moror_10634"/>
<proteinExistence type="predicted"/>
<dbReference type="HOGENOM" id="CLU_591950_0_0_1"/>
<evidence type="ECO:0000313" key="3">
    <source>
        <dbReference type="Proteomes" id="UP000017559"/>
    </source>
</evidence>
<dbReference type="AlphaFoldDB" id="V2YJ51"/>
<dbReference type="EMBL" id="AWSO01000326">
    <property type="protein sequence ID" value="ESK91714.1"/>
    <property type="molecule type" value="Genomic_DNA"/>
</dbReference>
<feature type="compositionally biased region" description="Basic and acidic residues" evidence="1">
    <location>
        <begin position="453"/>
        <end position="462"/>
    </location>
</feature>
<comment type="caution">
    <text evidence="2">The sequence shown here is derived from an EMBL/GenBank/DDBJ whole genome shotgun (WGS) entry which is preliminary data.</text>
</comment>
<dbReference type="STRING" id="1381753.V2YJ51"/>
<reference evidence="2 3" key="1">
    <citation type="journal article" date="2014" name="BMC Genomics">
        <title>Genome and secretome analysis of the hemibiotrophic fungal pathogen, Moniliophthora roreri, which causes frosty pod rot disease of cacao: mechanisms of the biotrophic and necrotrophic phases.</title>
        <authorList>
            <person name="Meinhardt L.W."/>
            <person name="Costa G.G.L."/>
            <person name="Thomazella D.P.T."/>
            <person name="Teixeira P.J.P.L."/>
            <person name="Carazzolle M.F."/>
            <person name="Schuster S.C."/>
            <person name="Carlson J.E."/>
            <person name="Guiltinan M.J."/>
            <person name="Mieczkowski P."/>
            <person name="Farmer A."/>
            <person name="Ramaraj T."/>
            <person name="Crozier J."/>
            <person name="Davis R.E."/>
            <person name="Shao J."/>
            <person name="Melnick R.L."/>
            <person name="Pereira G.A.G."/>
            <person name="Bailey B.A."/>
        </authorList>
    </citation>
    <scope>NUCLEOTIDE SEQUENCE [LARGE SCALE GENOMIC DNA]</scope>
    <source>
        <strain evidence="2 3">MCA 2997</strain>
    </source>
</reference>
<accession>V2YJ51</accession>
<feature type="region of interest" description="Disordered" evidence="1">
    <location>
        <begin position="408"/>
        <end position="462"/>
    </location>
</feature>
<feature type="compositionally biased region" description="Low complexity" evidence="1">
    <location>
        <begin position="344"/>
        <end position="360"/>
    </location>
</feature>
<gene>
    <name evidence="2" type="ORF">Moror_10634</name>
</gene>
<organism evidence="2 3">
    <name type="scientific">Moniliophthora roreri (strain MCA 2997)</name>
    <name type="common">Cocoa frosty pod rot fungus</name>
    <name type="synonym">Crinipellis roreri</name>
    <dbReference type="NCBI Taxonomy" id="1381753"/>
    <lineage>
        <taxon>Eukaryota</taxon>
        <taxon>Fungi</taxon>
        <taxon>Dikarya</taxon>
        <taxon>Basidiomycota</taxon>
        <taxon>Agaricomycotina</taxon>
        <taxon>Agaricomycetes</taxon>
        <taxon>Agaricomycetidae</taxon>
        <taxon>Agaricales</taxon>
        <taxon>Marasmiineae</taxon>
        <taxon>Marasmiaceae</taxon>
        <taxon>Moniliophthora</taxon>
    </lineage>
</organism>
<evidence type="ECO:0000256" key="1">
    <source>
        <dbReference type="SAM" id="MobiDB-lite"/>
    </source>
</evidence>
<feature type="compositionally biased region" description="Low complexity" evidence="1">
    <location>
        <begin position="381"/>
        <end position="390"/>
    </location>
</feature>